<dbReference type="PANTHER" id="PTHR43767:SF1">
    <property type="entry name" value="NONRIBOSOMAL PEPTIDE SYNTHASE PES1 (EUROFUNG)-RELATED"/>
    <property type="match status" value="1"/>
</dbReference>
<dbReference type="InterPro" id="IPR020845">
    <property type="entry name" value="AMP-binding_CS"/>
</dbReference>
<dbReference type="Gene3D" id="3.30.300.30">
    <property type="match status" value="1"/>
</dbReference>
<dbReference type="InterPro" id="IPR042099">
    <property type="entry name" value="ANL_N_sf"/>
</dbReference>
<proteinExistence type="predicted"/>
<dbReference type="Pfam" id="PF13193">
    <property type="entry name" value="AMP-binding_C"/>
    <property type="match status" value="1"/>
</dbReference>
<keyword evidence="4" id="KW-1185">Reference proteome</keyword>
<evidence type="ECO:0000259" key="2">
    <source>
        <dbReference type="Pfam" id="PF13193"/>
    </source>
</evidence>
<dbReference type="InterPro" id="IPR000873">
    <property type="entry name" value="AMP-dep_synth/lig_dom"/>
</dbReference>
<dbReference type="Gene3D" id="3.40.50.12780">
    <property type="entry name" value="N-terminal domain of ligase-like"/>
    <property type="match status" value="1"/>
</dbReference>
<gene>
    <name evidence="3" type="ORF">P8192_11260</name>
</gene>
<dbReference type="Pfam" id="PF00501">
    <property type="entry name" value="AMP-binding"/>
    <property type="match status" value="1"/>
</dbReference>
<evidence type="ECO:0000313" key="3">
    <source>
        <dbReference type="EMBL" id="WFP15966.1"/>
    </source>
</evidence>
<dbReference type="RefSeq" id="WP_278157143.1">
    <property type="nucleotide sequence ID" value="NZ_CP121252.1"/>
</dbReference>
<dbReference type="SUPFAM" id="SSF56801">
    <property type="entry name" value="Acetyl-CoA synthetase-like"/>
    <property type="match status" value="1"/>
</dbReference>
<dbReference type="InterPro" id="IPR050237">
    <property type="entry name" value="ATP-dep_AMP-bd_enzyme"/>
</dbReference>
<dbReference type="Proteomes" id="UP001219037">
    <property type="component" value="Chromosome"/>
</dbReference>
<organism evidence="3 4">
    <name type="scientific">Citricoccus muralis</name>
    <dbReference type="NCBI Taxonomy" id="169134"/>
    <lineage>
        <taxon>Bacteria</taxon>
        <taxon>Bacillati</taxon>
        <taxon>Actinomycetota</taxon>
        <taxon>Actinomycetes</taxon>
        <taxon>Micrococcales</taxon>
        <taxon>Micrococcaceae</taxon>
        <taxon>Citricoccus</taxon>
    </lineage>
</organism>
<accession>A0ABY8H499</accession>
<sequence>MITEQTAALRSALEGTGAPVEFTLDDAHSTGGVLFRPEARDAARCGHPDAVAVVRTSGSTGTPKQTVLTGAGLRASAGATATRIGAPEQGTQWLLALGTQYVAGLAVVSRSILAGTDPVVLAPGTFTANKFTAAARELRARAGTTGFTAVSLVPTQLTRLLDDGPGSPTVAALADLDAILVGGARLPDSARQRSAEAGLNLHLTYGMAETCGGCVYDGVPLDGVFADLVTEPDNPDITRLRLAGPMVAAGYLDDPERTAAHFSAGPQGRRFLTEDTGVVSLEDSPAAGIRTLRQRLQVTGRVDDVINTGGVKVSAAHVQRVLEESPEVRDAFVTGIPDDQWGQLVCAVLVLADPTSTPDAGPTTELESRLAARLRTELGRAAVPKKWGYRESLPLLANGKTDRQALRRELENRTDEDS</sequence>
<dbReference type="PROSITE" id="PS00455">
    <property type="entry name" value="AMP_BINDING"/>
    <property type="match status" value="1"/>
</dbReference>
<dbReference type="PANTHER" id="PTHR43767">
    <property type="entry name" value="LONG-CHAIN-FATTY-ACID--COA LIGASE"/>
    <property type="match status" value="1"/>
</dbReference>
<protein>
    <submittedName>
        <fullName evidence="3">AMP-binding protein</fullName>
    </submittedName>
</protein>
<feature type="domain" description="AMP-binding enzyme C-terminal" evidence="2">
    <location>
        <begin position="320"/>
        <end position="400"/>
    </location>
</feature>
<dbReference type="InterPro" id="IPR025110">
    <property type="entry name" value="AMP-bd_C"/>
</dbReference>
<evidence type="ECO:0000259" key="1">
    <source>
        <dbReference type="Pfam" id="PF00501"/>
    </source>
</evidence>
<evidence type="ECO:0000313" key="4">
    <source>
        <dbReference type="Proteomes" id="UP001219037"/>
    </source>
</evidence>
<dbReference type="EMBL" id="CP121252">
    <property type="protein sequence ID" value="WFP15966.1"/>
    <property type="molecule type" value="Genomic_DNA"/>
</dbReference>
<name>A0ABY8H499_9MICC</name>
<dbReference type="InterPro" id="IPR045851">
    <property type="entry name" value="AMP-bd_C_sf"/>
</dbReference>
<reference evidence="3 4" key="1">
    <citation type="submission" date="2023-04" db="EMBL/GenBank/DDBJ databases">
        <title>Funneling lignin-derived compounds into biodiesel using alkali-halophilic Citricoccus sp. P2.</title>
        <authorList>
            <person name="Luo C.-B."/>
        </authorList>
    </citation>
    <scope>NUCLEOTIDE SEQUENCE [LARGE SCALE GENOMIC DNA]</scope>
    <source>
        <strain evidence="3 4">P2</strain>
    </source>
</reference>
<feature type="domain" description="AMP-dependent synthetase/ligase" evidence="1">
    <location>
        <begin position="41"/>
        <end position="220"/>
    </location>
</feature>